<evidence type="ECO:0000313" key="2">
    <source>
        <dbReference type="RefSeq" id="XP_073940499.1"/>
    </source>
</evidence>
<gene>
    <name evidence="2" type="primary">LOC141425838</name>
</gene>
<accession>A0AC58NFS3</accession>
<dbReference type="Proteomes" id="UP001732720">
    <property type="component" value="Chromosome 8"/>
</dbReference>
<protein>
    <submittedName>
        <fullName evidence="2">Apolipoprotein L2-like isoform X1</fullName>
    </submittedName>
</protein>
<name>A0AC58NFS3_CASCN</name>
<reference evidence="2" key="1">
    <citation type="submission" date="2025-08" db="UniProtKB">
        <authorList>
            <consortium name="RefSeq"/>
        </authorList>
    </citation>
    <scope>IDENTIFICATION</scope>
</reference>
<dbReference type="RefSeq" id="XP_073940499.1">
    <property type="nucleotide sequence ID" value="XM_074084398.1"/>
</dbReference>
<evidence type="ECO:0000313" key="1">
    <source>
        <dbReference type="Proteomes" id="UP001732720"/>
    </source>
</evidence>
<proteinExistence type="predicted"/>
<keyword evidence="1" id="KW-1185">Reference proteome</keyword>
<sequence>MEGWAGDLAPDCCLGCSCLGCSCLSFLPSMCSLLPAAWTPPSSFSETFRNTTSGPMDSSALSDVQSLTKAITSFIMDELIPEHVHILVTEDTIWNVFLTEAKLSREETDELRQALKKLTTGMTSEEKERLQKDLQNVKRFWNEFPRVKREVEECIRKLHDLAEEVDKVDRGCTISNVVASSTGAASGVITILGFALALVTAGTSLALSAGGMALGAVSTATSVTSTIVEETKMSLAKAEAHRLVSTSMDILKEVERIMFQCVPKVAFGLDDLKAYWSDLGRTVHAIKKARADPRLVREARHLMITGTTSALSPERVQRTFGGTLLTKTRLALLRGGIFTGISLLINVYSLVKDSMHLYKGKEAELAKELRRVAQELEKKLKELVQFKRTLQSDPTQGQLPPP</sequence>
<organism evidence="1 2">
    <name type="scientific">Castor canadensis</name>
    <name type="common">American beaver</name>
    <dbReference type="NCBI Taxonomy" id="51338"/>
    <lineage>
        <taxon>Eukaryota</taxon>
        <taxon>Metazoa</taxon>
        <taxon>Chordata</taxon>
        <taxon>Craniata</taxon>
        <taxon>Vertebrata</taxon>
        <taxon>Euteleostomi</taxon>
        <taxon>Mammalia</taxon>
        <taxon>Eutheria</taxon>
        <taxon>Euarchontoglires</taxon>
        <taxon>Glires</taxon>
        <taxon>Rodentia</taxon>
        <taxon>Castorimorpha</taxon>
        <taxon>Castoridae</taxon>
        <taxon>Castor</taxon>
    </lineage>
</organism>